<reference evidence="6 7" key="1">
    <citation type="submission" date="2019-07" db="EMBL/GenBank/DDBJ databases">
        <title>De Novo Assembly of kiwifruit Actinidia rufa.</title>
        <authorList>
            <person name="Sugita-Konishi S."/>
            <person name="Sato K."/>
            <person name="Mori E."/>
            <person name="Abe Y."/>
            <person name="Kisaki G."/>
            <person name="Hamano K."/>
            <person name="Suezawa K."/>
            <person name="Otani M."/>
            <person name="Fukuda T."/>
            <person name="Manabe T."/>
            <person name="Gomi K."/>
            <person name="Tabuchi M."/>
            <person name="Akimitsu K."/>
            <person name="Kataoka I."/>
        </authorList>
    </citation>
    <scope>NUCLEOTIDE SEQUENCE [LARGE SCALE GENOMIC DNA]</scope>
    <source>
        <strain evidence="7">cv. Fuchu</strain>
    </source>
</reference>
<dbReference type="GO" id="GO:0003723">
    <property type="term" value="F:RNA binding"/>
    <property type="evidence" value="ECO:0007669"/>
    <property type="project" value="InterPro"/>
</dbReference>
<name>A0A7J0F4H8_9ERIC</name>
<keyword evidence="2" id="KW-0548">Nucleotidyltransferase</keyword>
<feature type="region of interest" description="Disordered" evidence="4">
    <location>
        <begin position="572"/>
        <end position="601"/>
    </location>
</feature>
<keyword evidence="3" id="KW-0119">Carbohydrate metabolism</keyword>
<evidence type="ECO:0000259" key="5">
    <source>
        <dbReference type="PROSITE" id="PS50882"/>
    </source>
</evidence>
<dbReference type="InterPro" id="IPR053177">
    <property type="entry name" value="ADP-glucose_phosphorylase"/>
</dbReference>
<feature type="compositionally biased region" description="Polar residues" evidence="4">
    <location>
        <begin position="577"/>
        <end position="587"/>
    </location>
</feature>
<evidence type="ECO:0000256" key="2">
    <source>
        <dbReference type="ARBA" id="ARBA00022695"/>
    </source>
</evidence>
<dbReference type="Pfam" id="PF01087">
    <property type="entry name" value="GalP_UDP_transf"/>
    <property type="match status" value="1"/>
</dbReference>
<sequence length="1033" mass="114469">MASENRRPEMRKDSVNNRWVIFSPARARRPSDFKSKSNPNPNSQSECAFCLGHEHECAPEIFRVPLDSSSDWKVRVIQNLYPALSREIEPSLVENPNPSRGSGDVAICGFGFHDVVIESPVHSVHLLDLEPGEVGDVLMAYKKRIDQLRYIDSIKYVQVFKNHGASAGASMSHSHSQIMALPVVPPTVSARLDSTKEYFDQTGKCSLCEDQSKDLLIASSTHFISIVPFAATFPFEMWIIPLGHSSHFHEIDSEKAVDLGGLLKLMLRKMSLQLNNPPFNFMIHTSPLHGTPSQLPHAHWFLQIVPQLSGIGGFEMGTGCYINPVFPEDAAKVMREAFSICNHSLFTLSEKKKKTVLFAFTGSIAEAVDLLQKLSLDSQTKILEGPESAQKASTIQYAPVDSGTPSSGLNELLDQSMTPLRQDFMDPMMCYVPNGYPYGPYYCEGYDGSGNEYDYYSRYGKPDGIETPPGFYGDNGSLMYHLGYNYPSYGTCHPPGSPVPTMGHDGQLYGPQHYQYHTYYQPSAPTSGSFNSNQAEAPHVGVSTTTIANQVSLPVEAAKMNQSSVSYVSKPLRPNYQHPSLGSNSSHGRGGLPTGITSSGYEDRRFASSGIRSSNPWLDAPILPDWKSKHAPLSHGNNFLSGRNQNLRPFSHITSLQHPRPTSGISQAAFMDSLYPNKYGQYANTFQTGTRFGLNGYDPRTNGRGWLGVHGKYKPKCCGDDSSGYGNENVDGLNELNRGPRAKGFMNQKDLEPVTLAVKGHNISLYGNSCEDKSLVPDKELYNREDLLDTYSDAKFFIIKSYSEDDVHKSIKYGVWASTPTGNKKLDAAYQEAQSAAGDCPVFLFFSVNASGQFVGLAEMFGTVDFRKSMEYWQQDKWTGCFPVKWHIVKDVPNSLLKHITLENNENKPVTNSRDTQEVKFEQGIEMLRIFKAHSCNTCVLDDFGFYDARQKIMQEKKAKQQPFDKQASCPPVVGSRKPIDNVMTDNKGKDGSSIAEQGREECIALETLNVSGDLDNKSAEKRVVQNGVANAC</sequence>
<dbReference type="PROSITE" id="PS50882">
    <property type="entry name" value="YTH"/>
    <property type="match status" value="1"/>
</dbReference>
<keyword evidence="1 6" id="KW-0808">Transferase</keyword>
<dbReference type="PANTHER" id="PTHR42763:SF2">
    <property type="entry name" value="ADP-GLUCOSE PHOSPHORYLASE"/>
    <property type="match status" value="1"/>
</dbReference>
<dbReference type="CDD" id="cd21134">
    <property type="entry name" value="YTH"/>
    <property type="match status" value="1"/>
</dbReference>
<protein>
    <submittedName>
        <fullName evidence="6">Putative galactose-1-phosphate uridyltransferase</fullName>
    </submittedName>
</protein>
<evidence type="ECO:0000313" key="7">
    <source>
        <dbReference type="Proteomes" id="UP000585474"/>
    </source>
</evidence>
<comment type="caution">
    <text evidence="6">The sequence shown here is derived from an EMBL/GenBank/DDBJ whole genome shotgun (WGS) entry which is preliminary data.</text>
</comment>
<feature type="region of interest" description="Disordered" evidence="4">
    <location>
        <begin position="958"/>
        <end position="995"/>
    </location>
</feature>
<evidence type="ECO:0000256" key="4">
    <source>
        <dbReference type="SAM" id="MobiDB-lite"/>
    </source>
</evidence>
<dbReference type="Pfam" id="PF04146">
    <property type="entry name" value="YTH"/>
    <property type="match status" value="1"/>
</dbReference>
<evidence type="ECO:0000256" key="1">
    <source>
        <dbReference type="ARBA" id="ARBA00022679"/>
    </source>
</evidence>
<dbReference type="GO" id="GO:0006012">
    <property type="term" value="P:galactose metabolic process"/>
    <property type="evidence" value="ECO:0007669"/>
    <property type="project" value="InterPro"/>
</dbReference>
<keyword evidence="7" id="KW-1185">Reference proteome</keyword>
<dbReference type="SUPFAM" id="SSF54197">
    <property type="entry name" value="HIT-like"/>
    <property type="match status" value="2"/>
</dbReference>
<dbReference type="AlphaFoldDB" id="A0A7J0F4H8"/>
<dbReference type="GO" id="GO:0008108">
    <property type="term" value="F:UDP-glucose:hexose-1-phosphate uridylyltransferase activity"/>
    <property type="evidence" value="ECO:0007669"/>
    <property type="project" value="InterPro"/>
</dbReference>
<dbReference type="InterPro" id="IPR005849">
    <property type="entry name" value="GalP_Utransf_N"/>
</dbReference>
<dbReference type="InterPro" id="IPR007275">
    <property type="entry name" value="YTH_domain"/>
</dbReference>
<gene>
    <name evidence="6" type="ORF">Acr_09g0000160</name>
</gene>
<dbReference type="EMBL" id="BJWL01000009">
    <property type="protein sequence ID" value="GFY93570.1"/>
    <property type="molecule type" value="Genomic_DNA"/>
</dbReference>
<evidence type="ECO:0000313" key="6">
    <source>
        <dbReference type="EMBL" id="GFY93570.1"/>
    </source>
</evidence>
<accession>A0A7J0F4H8</accession>
<organism evidence="6 7">
    <name type="scientific">Actinidia rufa</name>
    <dbReference type="NCBI Taxonomy" id="165716"/>
    <lineage>
        <taxon>Eukaryota</taxon>
        <taxon>Viridiplantae</taxon>
        <taxon>Streptophyta</taxon>
        <taxon>Embryophyta</taxon>
        <taxon>Tracheophyta</taxon>
        <taxon>Spermatophyta</taxon>
        <taxon>Magnoliopsida</taxon>
        <taxon>eudicotyledons</taxon>
        <taxon>Gunneridae</taxon>
        <taxon>Pentapetalae</taxon>
        <taxon>asterids</taxon>
        <taxon>Ericales</taxon>
        <taxon>Actinidiaceae</taxon>
        <taxon>Actinidia</taxon>
    </lineage>
</organism>
<dbReference type="Proteomes" id="UP000585474">
    <property type="component" value="Unassembled WGS sequence"/>
</dbReference>
<proteinExistence type="predicted"/>
<dbReference type="PANTHER" id="PTHR42763">
    <property type="entry name" value="ADP-GLUCOSE PHOSPHORYLASE"/>
    <property type="match status" value="1"/>
</dbReference>
<dbReference type="Gene3D" id="3.10.590.10">
    <property type="entry name" value="ph1033 like domains"/>
    <property type="match status" value="1"/>
</dbReference>
<evidence type="ECO:0000256" key="3">
    <source>
        <dbReference type="ARBA" id="ARBA00023277"/>
    </source>
</evidence>
<dbReference type="Gene3D" id="3.30.428.10">
    <property type="entry name" value="HIT-like"/>
    <property type="match status" value="2"/>
</dbReference>
<dbReference type="OrthoDB" id="418412at2759"/>
<feature type="domain" description="YTH" evidence="5">
    <location>
        <begin position="794"/>
        <end position="931"/>
    </location>
</feature>
<dbReference type="InterPro" id="IPR036265">
    <property type="entry name" value="HIT-like_sf"/>
</dbReference>